<keyword evidence="2" id="KW-1185">Reference proteome</keyword>
<gene>
    <name evidence="1" type="ORF">ADIARSV_3003</name>
</gene>
<dbReference type="Pfam" id="PF19781">
    <property type="entry name" value="DUF6266"/>
    <property type="match status" value="1"/>
</dbReference>
<sequence>MARIKNGANGAFSGKVGSVVGSNWRDVDYIRGISKRSSRKPTDKQSEVRRNFGLLAEFLASLRPVIDQGFKNQDTRKATAQNLAIQANYPVFENLEEDSLPDYAKVILSKGKLVGKPAGCMLSASEQGVMWITWEMYGYSAIERGVDQATIVLYCPSLAASIVLADQYLRQDQKAEIVLPGNWVDQSICVYMFMTSMEDKNSDSVFVGFFNN</sequence>
<dbReference type="InterPro" id="IPR046233">
    <property type="entry name" value="DUF6266"/>
</dbReference>
<proteinExistence type="predicted"/>
<dbReference type="EMBL" id="AQPN01000103">
    <property type="protein sequence ID" value="EOR93866.1"/>
    <property type="molecule type" value="Genomic_DNA"/>
</dbReference>
<dbReference type="RefSeq" id="WP_016196234.1">
    <property type="nucleotide sequence ID" value="NZ_AQPN01000103.1"/>
</dbReference>
<accession>R9GQ65</accession>
<dbReference type="AlphaFoldDB" id="R9GQ65"/>
<dbReference type="Proteomes" id="UP000014174">
    <property type="component" value="Unassembled WGS sequence"/>
</dbReference>
<dbReference type="OrthoDB" id="665435at2"/>
<comment type="caution">
    <text evidence="1">The sequence shown here is derived from an EMBL/GenBank/DDBJ whole genome shotgun (WGS) entry which is preliminary data.</text>
</comment>
<evidence type="ECO:0000313" key="2">
    <source>
        <dbReference type="Proteomes" id="UP000014174"/>
    </source>
</evidence>
<dbReference type="eggNOG" id="ENOG502Z9ST">
    <property type="taxonomic scope" value="Bacteria"/>
</dbReference>
<organism evidence="1 2">
    <name type="scientific">Arcticibacter svalbardensis MN12-7</name>
    <dbReference type="NCBI Taxonomy" id="1150600"/>
    <lineage>
        <taxon>Bacteria</taxon>
        <taxon>Pseudomonadati</taxon>
        <taxon>Bacteroidota</taxon>
        <taxon>Sphingobacteriia</taxon>
        <taxon>Sphingobacteriales</taxon>
        <taxon>Sphingobacteriaceae</taxon>
        <taxon>Arcticibacter</taxon>
    </lineage>
</organism>
<dbReference type="STRING" id="1150600.ADIARSV_3003"/>
<name>R9GQ65_9SPHI</name>
<protein>
    <submittedName>
        <fullName evidence="1">Uncharacterized protein</fullName>
    </submittedName>
</protein>
<evidence type="ECO:0000313" key="1">
    <source>
        <dbReference type="EMBL" id="EOR93866.1"/>
    </source>
</evidence>
<reference evidence="1 2" key="1">
    <citation type="journal article" date="2013" name="Genome Announc.">
        <title>Draft Genome Sequence of Arcticibacter svalbardensis Strain MN12-7T, a Member of the Family Sphingobacteriaceae Isolated from an Arctic Soil Sample.</title>
        <authorList>
            <person name="Shivaji S."/>
            <person name="Ara S."/>
            <person name="Prasad S."/>
            <person name="Manasa B.P."/>
            <person name="Begum Z."/>
            <person name="Singh A."/>
            <person name="Kumar Pinnaka A."/>
        </authorList>
    </citation>
    <scope>NUCLEOTIDE SEQUENCE [LARGE SCALE GENOMIC DNA]</scope>
    <source>
        <strain evidence="1 2">MN12-7</strain>
    </source>
</reference>